<gene>
    <name evidence="1" type="ORF">MtrunA17_Chr4g0052281</name>
</gene>
<dbReference type="Proteomes" id="UP000265566">
    <property type="component" value="Chromosome 4"/>
</dbReference>
<dbReference type="Gramene" id="rna25514">
    <property type="protein sequence ID" value="RHN62882.1"/>
    <property type="gene ID" value="gene25514"/>
</dbReference>
<evidence type="ECO:0000313" key="1">
    <source>
        <dbReference type="EMBL" id="RHN62882.1"/>
    </source>
</evidence>
<dbReference type="EMBL" id="PSQE01000004">
    <property type="protein sequence ID" value="RHN62882.1"/>
    <property type="molecule type" value="Genomic_DNA"/>
</dbReference>
<sequence>MSSKDLSIQNVLIFTTRPPPQTSKPSTTGTKFPTMQQIFGRKK</sequence>
<name>A0A396IB94_MEDTR</name>
<proteinExistence type="predicted"/>
<dbReference type="AlphaFoldDB" id="A0A396IB94"/>
<reference evidence="1" key="1">
    <citation type="journal article" date="2018" name="Nat. Plants">
        <title>Whole-genome landscape of Medicago truncatula symbiotic genes.</title>
        <authorList>
            <person name="Pecrix Y."/>
            <person name="Gamas P."/>
            <person name="Carrere S."/>
        </authorList>
    </citation>
    <scope>NUCLEOTIDE SEQUENCE</scope>
    <source>
        <tissue evidence="1">Leaves</tissue>
    </source>
</reference>
<organism evidence="1">
    <name type="scientific">Medicago truncatula</name>
    <name type="common">Barrel medic</name>
    <name type="synonym">Medicago tribuloides</name>
    <dbReference type="NCBI Taxonomy" id="3880"/>
    <lineage>
        <taxon>Eukaryota</taxon>
        <taxon>Viridiplantae</taxon>
        <taxon>Streptophyta</taxon>
        <taxon>Embryophyta</taxon>
        <taxon>Tracheophyta</taxon>
        <taxon>Spermatophyta</taxon>
        <taxon>Magnoliopsida</taxon>
        <taxon>eudicotyledons</taxon>
        <taxon>Gunneridae</taxon>
        <taxon>Pentapetalae</taxon>
        <taxon>rosids</taxon>
        <taxon>fabids</taxon>
        <taxon>Fabales</taxon>
        <taxon>Fabaceae</taxon>
        <taxon>Papilionoideae</taxon>
        <taxon>50 kb inversion clade</taxon>
        <taxon>NPAAA clade</taxon>
        <taxon>Hologalegina</taxon>
        <taxon>IRL clade</taxon>
        <taxon>Trifolieae</taxon>
        <taxon>Medicago</taxon>
    </lineage>
</organism>
<protein>
    <submittedName>
        <fullName evidence="1">Uncharacterized protein</fullName>
    </submittedName>
</protein>
<comment type="caution">
    <text evidence="1">The sequence shown here is derived from an EMBL/GenBank/DDBJ whole genome shotgun (WGS) entry which is preliminary data.</text>
</comment>
<accession>A0A396IB94</accession>